<dbReference type="AlphaFoldDB" id="A0A841KNL7"/>
<gene>
    <name evidence="2" type="ORF">HNQ80_001105</name>
</gene>
<sequence length="216" mass="25104">MKRNPKEFIFGFVSCLVIVMVLQILPWNPTNIAFAQTQKPLTRTIEVTETWFPIQLNGPSNPNPLKSEDTFIYQDRLYVPLKKLADGMNNLSVKFYTGYPENVTIDEESGLGIFYWQPDRLNLTKILKKYQNPNLPYVVSADFQKISGKNPVRNLNKDSNDQYTVWFATEEFELTINGPVQNPDTVLIAKKLIERFKLPLLEMIYENEKYLSENKN</sequence>
<comment type="caution">
    <text evidence="2">The sequence shown here is derived from an EMBL/GenBank/DDBJ whole genome shotgun (WGS) entry which is preliminary data.</text>
</comment>
<dbReference type="EMBL" id="JACHEN010000005">
    <property type="protein sequence ID" value="MBB6215016.1"/>
    <property type="molecule type" value="Genomic_DNA"/>
</dbReference>
<evidence type="ECO:0000256" key="1">
    <source>
        <dbReference type="SAM" id="Phobius"/>
    </source>
</evidence>
<feature type="transmembrane region" description="Helical" evidence="1">
    <location>
        <begin position="7"/>
        <end position="27"/>
    </location>
</feature>
<name>A0A841KNL7_9FIRM</name>
<protein>
    <submittedName>
        <fullName evidence="2">Uncharacterized protein</fullName>
    </submittedName>
</protein>
<keyword evidence="1" id="KW-0472">Membrane</keyword>
<proteinExistence type="predicted"/>
<dbReference type="Proteomes" id="UP000579281">
    <property type="component" value="Unassembled WGS sequence"/>
</dbReference>
<keyword evidence="1" id="KW-1133">Transmembrane helix</keyword>
<keyword evidence="1" id="KW-0812">Transmembrane</keyword>
<evidence type="ECO:0000313" key="3">
    <source>
        <dbReference type="Proteomes" id="UP000579281"/>
    </source>
</evidence>
<accession>A0A841KNL7</accession>
<evidence type="ECO:0000313" key="2">
    <source>
        <dbReference type="EMBL" id="MBB6215016.1"/>
    </source>
</evidence>
<organism evidence="2 3">
    <name type="scientific">Anaerosolibacter carboniphilus</name>
    <dbReference type="NCBI Taxonomy" id="1417629"/>
    <lineage>
        <taxon>Bacteria</taxon>
        <taxon>Bacillati</taxon>
        <taxon>Bacillota</taxon>
        <taxon>Clostridia</taxon>
        <taxon>Peptostreptococcales</taxon>
        <taxon>Thermotaleaceae</taxon>
        <taxon>Anaerosolibacter</taxon>
    </lineage>
</organism>
<dbReference type="RefSeq" id="WP_184308936.1">
    <property type="nucleotide sequence ID" value="NZ_JACHEN010000005.1"/>
</dbReference>
<keyword evidence="3" id="KW-1185">Reference proteome</keyword>
<reference evidence="2 3" key="1">
    <citation type="submission" date="2020-08" db="EMBL/GenBank/DDBJ databases">
        <title>Genomic Encyclopedia of Type Strains, Phase IV (KMG-IV): sequencing the most valuable type-strain genomes for metagenomic binning, comparative biology and taxonomic classification.</title>
        <authorList>
            <person name="Goeker M."/>
        </authorList>
    </citation>
    <scope>NUCLEOTIDE SEQUENCE [LARGE SCALE GENOMIC DNA]</scope>
    <source>
        <strain evidence="2 3">DSM 103526</strain>
    </source>
</reference>